<reference evidence="1 2" key="1">
    <citation type="submission" date="2022-01" db="EMBL/GenBank/DDBJ databases">
        <title>Whole genome-based taxonomy of the Shewanellaceae.</title>
        <authorList>
            <person name="Martin-Rodriguez A.J."/>
        </authorList>
    </citation>
    <scope>NUCLEOTIDE SEQUENCE [LARGE SCALE GENOMIC DNA]</scope>
    <source>
        <strain evidence="1 2">DSM 17177</strain>
    </source>
</reference>
<dbReference type="Proteomes" id="UP001203423">
    <property type="component" value="Unassembled WGS sequence"/>
</dbReference>
<dbReference type="InterPro" id="IPR021432">
    <property type="entry name" value="DUF3081"/>
</dbReference>
<protein>
    <submittedName>
        <fullName evidence="1">DUF3081 domain-containing protein</fullName>
    </submittedName>
</protein>
<dbReference type="EMBL" id="JAKIKS010000062">
    <property type="protein sequence ID" value="MCL1125825.1"/>
    <property type="molecule type" value="Genomic_DNA"/>
</dbReference>
<name>A0ABT0LDU3_9GAMM</name>
<dbReference type="Pfam" id="PF11280">
    <property type="entry name" value="DUF3081"/>
    <property type="match status" value="1"/>
</dbReference>
<evidence type="ECO:0000313" key="2">
    <source>
        <dbReference type="Proteomes" id="UP001203423"/>
    </source>
</evidence>
<sequence length="92" mass="10808">MKNEIDVHQALAVVNKITQYGVKKEGVYHYEGLCVESDVDGYTVWLTDARTSLTLFFHNKYEFDYPDKTALDSFMYRYWAIYNMQAESSSKE</sequence>
<comment type="caution">
    <text evidence="1">The sequence shown here is derived from an EMBL/GenBank/DDBJ whole genome shotgun (WGS) entry which is preliminary data.</text>
</comment>
<proteinExistence type="predicted"/>
<accession>A0ABT0LDU3</accession>
<keyword evidence="2" id="KW-1185">Reference proteome</keyword>
<dbReference type="RefSeq" id="WP_248941159.1">
    <property type="nucleotide sequence ID" value="NZ_JAKIKS010000062.1"/>
</dbReference>
<evidence type="ECO:0000313" key="1">
    <source>
        <dbReference type="EMBL" id="MCL1125825.1"/>
    </source>
</evidence>
<gene>
    <name evidence="1" type="ORF">L2764_15435</name>
</gene>
<organism evidence="1 2">
    <name type="scientific">Shewanella surugensis</name>
    <dbReference type="NCBI Taxonomy" id="212020"/>
    <lineage>
        <taxon>Bacteria</taxon>
        <taxon>Pseudomonadati</taxon>
        <taxon>Pseudomonadota</taxon>
        <taxon>Gammaproteobacteria</taxon>
        <taxon>Alteromonadales</taxon>
        <taxon>Shewanellaceae</taxon>
        <taxon>Shewanella</taxon>
    </lineage>
</organism>